<evidence type="ECO:0000256" key="5">
    <source>
        <dbReference type="ARBA" id="ARBA00040298"/>
    </source>
</evidence>
<name>A0A2R5GP97_9STRA</name>
<dbReference type="InterPro" id="IPR002937">
    <property type="entry name" value="Amino_oxidase"/>
</dbReference>
<dbReference type="OrthoDB" id="7777654at2759"/>
<comment type="subcellular location">
    <subcellularLocation>
        <location evidence="1">Mitochondrion matrix</location>
    </subcellularLocation>
</comment>
<protein>
    <recommendedName>
        <fullName evidence="5">Pyridine nucleotide-disulfide oxidoreductase domain-containing protein 2</fullName>
    </recommendedName>
</protein>
<accession>A0A2R5GP97</accession>
<dbReference type="EMBL" id="BEYU01000128">
    <property type="protein sequence ID" value="GBG32700.1"/>
    <property type="molecule type" value="Genomic_DNA"/>
</dbReference>
<dbReference type="Pfam" id="PF13450">
    <property type="entry name" value="NAD_binding_8"/>
    <property type="match status" value="1"/>
</dbReference>
<gene>
    <name evidence="7" type="ORF">FCC1311_089252</name>
</gene>
<evidence type="ECO:0000256" key="4">
    <source>
        <dbReference type="ARBA" id="ARBA00038825"/>
    </source>
</evidence>
<sequence length="592" mass="63717">MPQLAWPRLASARPRTPAAAAAVAALGKGRAALSTTPPSTSTAQLKIDGESFDAVVIGAGHNGLTTASYLAKAGKRVLVLERRHLVGGAAVTEEIVPGYRFSRASYLAGLLRPRIIEDLDLHRFGLEYLDRDPSSFTPTLPSDPVYTGRSLLLGADDAANYASIAQFSQQDADRFEAYEEMLARVRSLIVPLLDSPLPTWPPQCRNDLVRILRLCRELAPKLSPRAVQETYELFLSPAMTVLDRWFESDIVKTTLATDAVIGALLSPRDIGSAYVLLHHVMGEVNGRPGAWAYVRGGMGSISNALRACAESHGAQVMVNARVSGVELSDDRSSVTGVTLEDGTTVRTNVVVSGCAPQHLVGNLLPEHLTGDVANFAQRVQSQDVSCGAFKINLAINEVPNFTCCPNRPGEPGPHHRGTIHFESRPDEIHRAFREASEGRPATRPVIEMTLPSVVDDTLVDTPGHHVAQLFVQFAPFELEGASWADEAFKQRFVDRVIDVVEEFAPGFRDSIVGMDALSPLDLESIFGLPRGNIFHGALALHQLGFSRPAPGFHAHRTPIKGLYMGSAGTHPGGGVMGAPGRNAAEIVLQDLA</sequence>
<dbReference type="Gene3D" id="3.50.50.60">
    <property type="entry name" value="FAD/NAD(P)-binding domain"/>
    <property type="match status" value="2"/>
</dbReference>
<evidence type="ECO:0000256" key="3">
    <source>
        <dbReference type="ARBA" id="ARBA00037217"/>
    </source>
</evidence>
<evidence type="ECO:0000313" key="8">
    <source>
        <dbReference type="Proteomes" id="UP000241890"/>
    </source>
</evidence>
<evidence type="ECO:0000256" key="2">
    <source>
        <dbReference type="ARBA" id="ARBA00006046"/>
    </source>
</evidence>
<dbReference type="PANTHER" id="PTHR10668:SF103">
    <property type="entry name" value="PYRIDINE NUCLEOTIDE-DISULFIDE OXIDOREDUCTASE DOMAIN-CONTAINING PROTEIN 2"/>
    <property type="match status" value="1"/>
</dbReference>
<evidence type="ECO:0000313" key="7">
    <source>
        <dbReference type="EMBL" id="GBG32700.1"/>
    </source>
</evidence>
<organism evidence="7 8">
    <name type="scientific">Hondaea fermentalgiana</name>
    <dbReference type="NCBI Taxonomy" id="2315210"/>
    <lineage>
        <taxon>Eukaryota</taxon>
        <taxon>Sar</taxon>
        <taxon>Stramenopiles</taxon>
        <taxon>Bigyra</taxon>
        <taxon>Labyrinthulomycetes</taxon>
        <taxon>Thraustochytrida</taxon>
        <taxon>Thraustochytriidae</taxon>
        <taxon>Hondaea</taxon>
    </lineage>
</organism>
<evidence type="ECO:0000256" key="1">
    <source>
        <dbReference type="ARBA" id="ARBA00004305"/>
    </source>
</evidence>
<proteinExistence type="inferred from homology"/>
<dbReference type="GO" id="GO:0005759">
    <property type="term" value="C:mitochondrial matrix"/>
    <property type="evidence" value="ECO:0007669"/>
    <property type="project" value="UniProtKB-SubCell"/>
</dbReference>
<dbReference type="GO" id="GO:0016491">
    <property type="term" value="F:oxidoreductase activity"/>
    <property type="evidence" value="ECO:0007669"/>
    <property type="project" value="InterPro"/>
</dbReference>
<keyword evidence="8" id="KW-1185">Reference proteome</keyword>
<evidence type="ECO:0000259" key="6">
    <source>
        <dbReference type="Pfam" id="PF01593"/>
    </source>
</evidence>
<reference evidence="7 8" key="1">
    <citation type="submission" date="2017-12" db="EMBL/GenBank/DDBJ databases">
        <title>Sequencing, de novo assembly and annotation of complete genome of a new Thraustochytrid species, strain FCC1311.</title>
        <authorList>
            <person name="Sedici K."/>
            <person name="Godart F."/>
            <person name="Aiese Cigliano R."/>
            <person name="Sanseverino W."/>
            <person name="Barakat M."/>
            <person name="Ortet P."/>
            <person name="Marechal E."/>
            <person name="Cagnac O."/>
            <person name="Amato A."/>
        </authorList>
    </citation>
    <scope>NUCLEOTIDE SEQUENCE [LARGE SCALE GENOMIC DNA]</scope>
</reference>
<comment type="similarity">
    <text evidence="2">Belongs to the carotenoid/retinoid oxidoreductase family.</text>
</comment>
<dbReference type="AlphaFoldDB" id="A0A2R5GP97"/>
<feature type="domain" description="Amine oxidase" evidence="6">
    <location>
        <begin position="271"/>
        <end position="385"/>
    </location>
</feature>
<comment type="subunit">
    <text evidence="4">Interacts with COX5B; this interaction may contribute to localize PYROXD2 to the inner face of the inner mitochondrial membrane.</text>
</comment>
<dbReference type="Pfam" id="PF01593">
    <property type="entry name" value="Amino_oxidase"/>
    <property type="match status" value="1"/>
</dbReference>
<comment type="function">
    <text evidence="3">Probable oxidoreductase that may play a role as regulator of mitochondrial function.</text>
</comment>
<dbReference type="PANTHER" id="PTHR10668">
    <property type="entry name" value="PHYTOENE DEHYDROGENASE"/>
    <property type="match status" value="1"/>
</dbReference>
<dbReference type="InterPro" id="IPR036188">
    <property type="entry name" value="FAD/NAD-bd_sf"/>
</dbReference>
<dbReference type="InParanoid" id="A0A2R5GP97"/>
<comment type="caution">
    <text evidence="7">The sequence shown here is derived from an EMBL/GenBank/DDBJ whole genome shotgun (WGS) entry which is preliminary data.</text>
</comment>
<dbReference type="Proteomes" id="UP000241890">
    <property type="component" value="Unassembled WGS sequence"/>
</dbReference>
<dbReference type="SUPFAM" id="SSF51905">
    <property type="entry name" value="FAD/NAD(P)-binding domain"/>
    <property type="match status" value="1"/>
</dbReference>